<dbReference type="SUPFAM" id="SSF53474">
    <property type="entry name" value="alpha/beta-Hydrolases"/>
    <property type="match status" value="1"/>
</dbReference>
<dbReference type="InterPro" id="IPR000073">
    <property type="entry name" value="AB_hydrolase_1"/>
</dbReference>
<dbReference type="Proteomes" id="UP000064967">
    <property type="component" value="Chromosome"/>
</dbReference>
<evidence type="ECO:0000259" key="1">
    <source>
        <dbReference type="Pfam" id="PF12697"/>
    </source>
</evidence>
<accession>A0A0K1PWU4</accession>
<dbReference type="AlphaFoldDB" id="A0A0K1PWU4"/>
<dbReference type="KEGG" id="llu:AKJ09_04651"/>
<evidence type="ECO:0000313" key="3">
    <source>
        <dbReference type="Proteomes" id="UP000064967"/>
    </source>
</evidence>
<sequence length="301" mass="32323">MPRASYEELEIRAADGVALRAVVDDPPEDVPFRGTAVLAHAMFANKREFGHRERPGLAHAFGQRGFRTIAFDFRGHGDSTLTSEHAEWGYDDLVRLDLPAVVACARDRSEDKPVVVVGHSLGAHVALASQGAGLLAADGVLSVAGNVWLRALEPSLLRWGAKVAVTRATLEGVDRIGHVPARALRLGSENASARYMRDLLRVVTEGRWASSDGSDDYFANLARVVVPVCSVASTGDLLLCHPDCADAFVRRCRGPVESFRIAQSEDGGPAPGHMELVTTDAARRSVLAALDWVLAHVPPLT</sequence>
<gene>
    <name evidence="2" type="ORF">AKJ09_04651</name>
</gene>
<feature type="domain" description="AB hydrolase-1" evidence="1">
    <location>
        <begin position="37"/>
        <end position="247"/>
    </location>
</feature>
<organism evidence="2 3">
    <name type="scientific">Labilithrix luteola</name>
    <dbReference type="NCBI Taxonomy" id="1391654"/>
    <lineage>
        <taxon>Bacteria</taxon>
        <taxon>Pseudomonadati</taxon>
        <taxon>Myxococcota</taxon>
        <taxon>Polyangia</taxon>
        <taxon>Polyangiales</taxon>
        <taxon>Labilitrichaceae</taxon>
        <taxon>Labilithrix</taxon>
    </lineage>
</organism>
<protein>
    <submittedName>
        <fullName evidence="2">Hydrolase of the alpha/beta superfamily</fullName>
    </submittedName>
</protein>
<evidence type="ECO:0000313" key="2">
    <source>
        <dbReference type="EMBL" id="AKU97987.1"/>
    </source>
</evidence>
<dbReference type="PATRIC" id="fig|1391654.3.peg.4718"/>
<keyword evidence="3" id="KW-1185">Reference proteome</keyword>
<dbReference type="GO" id="GO:0016787">
    <property type="term" value="F:hydrolase activity"/>
    <property type="evidence" value="ECO:0007669"/>
    <property type="project" value="UniProtKB-KW"/>
</dbReference>
<proteinExistence type="predicted"/>
<reference evidence="2 3" key="1">
    <citation type="submission" date="2015-08" db="EMBL/GenBank/DDBJ databases">
        <authorList>
            <person name="Babu N.S."/>
            <person name="Beckwith C.J."/>
            <person name="Beseler K.G."/>
            <person name="Brison A."/>
            <person name="Carone J.V."/>
            <person name="Caskin T.P."/>
            <person name="Diamond M."/>
            <person name="Durham M.E."/>
            <person name="Foxe J.M."/>
            <person name="Go M."/>
            <person name="Henderson B.A."/>
            <person name="Jones I.B."/>
            <person name="McGettigan J.A."/>
            <person name="Micheletti S.J."/>
            <person name="Nasrallah M.E."/>
            <person name="Ortiz D."/>
            <person name="Piller C.R."/>
            <person name="Privatt S.R."/>
            <person name="Schneider S.L."/>
            <person name="Sharp S."/>
            <person name="Smith T.C."/>
            <person name="Stanton J.D."/>
            <person name="Ullery H.E."/>
            <person name="Wilson R.J."/>
            <person name="Serrano M.G."/>
            <person name="Buck G."/>
            <person name="Lee V."/>
            <person name="Wang Y."/>
            <person name="Carvalho R."/>
            <person name="Voegtly L."/>
            <person name="Shi R."/>
            <person name="Duckworth R."/>
            <person name="Johnson A."/>
            <person name="Loviza R."/>
            <person name="Walstead R."/>
            <person name="Shah Z."/>
            <person name="Kiflezghi M."/>
            <person name="Wade K."/>
            <person name="Ball S.L."/>
            <person name="Bradley K.W."/>
            <person name="Asai D.J."/>
            <person name="Bowman C.A."/>
            <person name="Russell D.A."/>
            <person name="Pope W.H."/>
            <person name="Jacobs-Sera D."/>
            <person name="Hendrix R.W."/>
            <person name="Hatfull G.F."/>
        </authorList>
    </citation>
    <scope>NUCLEOTIDE SEQUENCE [LARGE SCALE GENOMIC DNA]</scope>
    <source>
        <strain evidence="2 3">DSM 27648</strain>
    </source>
</reference>
<name>A0A0K1PWU4_9BACT</name>
<dbReference type="EMBL" id="CP012333">
    <property type="protein sequence ID" value="AKU97987.1"/>
    <property type="molecule type" value="Genomic_DNA"/>
</dbReference>
<dbReference type="STRING" id="1391654.AKJ09_04651"/>
<dbReference type="Gene3D" id="3.40.50.1820">
    <property type="entry name" value="alpha/beta hydrolase"/>
    <property type="match status" value="1"/>
</dbReference>
<dbReference type="InterPro" id="IPR029058">
    <property type="entry name" value="AB_hydrolase_fold"/>
</dbReference>
<keyword evidence="2" id="KW-0378">Hydrolase</keyword>
<dbReference type="Pfam" id="PF12697">
    <property type="entry name" value="Abhydrolase_6"/>
    <property type="match status" value="1"/>
</dbReference>